<keyword evidence="6" id="KW-1185">Reference proteome</keyword>
<reference evidence="3 6" key="1">
    <citation type="submission" date="2021-01" db="EMBL/GenBank/DDBJ databases">
        <title>Sequencing the genomes of 1000 actinobacteria strains.</title>
        <authorList>
            <person name="Klenk H.-P."/>
        </authorList>
    </citation>
    <scope>NUCLEOTIDE SEQUENCE [LARGE SCALE GENOMIC DNA]</scope>
    <source>
        <strain evidence="3 6">DSM 44581</strain>
    </source>
</reference>
<dbReference type="InterPro" id="IPR001646">
    <property type="entry name" value="5peptide_repeat"/>
</dbReference>
<name>A0A8T8HSK2_9PSEU</name>
<feature type="compositionally biased region" description="Basic and acidic residues" evidence="1">
    <location>
        <begin position="141"/>
        <end position="151"/>
    </location>
</feature>
<evidence type="ECO:0000313" key="4">
    <source>
        <dbReference type="EMBL" id="QTR01170.1"/>
    </source>
</evidence>
<accession>A0A8T8HSK2</accession>
<evidence type="ECO:0000313" key="3">
    <source>
        <dbReference type="EMBL" id="MBM7812417.1"/>
    </source>
</evidence>
<dbReference type="EMBL" id="JAFBCL010000001">
    <property type="protein sequence ID" value="MBM7812417.1"/>
    <property type="molecule type" value="Genomic_DNA"/>
</dbReference>
<dbReference type="Proteomes" id="UP001195724">
    <property type="component" value="Unassembled WGS sequence"/>
</dbReference>
<evidence type="ECO:0000256" key="2">
    <source>
        <dbReference type="SAM" id="Phobius"/>
    </source>
</evidence>
<keyword evidence="2" id="KW-0472">Membrane</keyword>
<gene>
    <name evidence="4" type="ORF">J7S33_16890</name>
    <name evidence="3" type="ORF">JOE68_003282</name>
</gene>
<organism evidence="4 5">
    <name type="scientific">Saccharothrix algeriensis</name>
    <dbReference type="NCBI Taxonomy" id="173560"/>
    <lineage>
        <taxon>Bacteria</taxon>
        <taxon>Bacillati</taxon>
        <taxon>Actinomycetota</taxon>
        <taxon>Actinomycetes</taxon>
        <taxon>Pseudonocardiales</taxon>
        <taxon>Pseudonocardiaceae</taxon>
        <taxon>Saccharothrix</taxon>
    </lineage>
</organism>
<evidence type="ECO:0000313" key="5">
    <source>
        <dbReference type="Proteomes" id="UP000671828"/>
    </source>
</evidence>
<keyword evidence="2" id="KW-1133">Transmembrane helix</keyword>
<evidence type="ECO:0000313" key="6">
    <source>
        <dbReference type="Proteomes" id="UP001195724"/>
    </source>
</evidence>
<keyword evidence="2" id="KW-0812">Transmembrane</keyword>
<sequence length="343" mass="37716">MRGRLLLVAGVVTAILVTVATTAALLWAEPRTSAAEAVKTGGLAGGAVVALYALWLNDRRRRTDEERQQIETQRHRMESEKVADERFARAVEMLGNDADQVRVGAMHALAGLAQATPRYKQTVLDVLCAYLRRPFEHPAFEHLPEDPDQAFHRRAGSGRAGPGRNGPGRAPTAEEDQERTVRLTAQRLITDLLPWGRDTDERRYHLDLTGANVEYLRLEGRRIGWLTARRTRFHGITAFHEVRFAKPALFSGATFHGRVDFSDGRFAGGISFQDAEFAGELDVRGAVVGRFLHLPPTPPAQVGALGLEKGTRVKADPAGWALVGAEHATFEHRPEPGTTDEDG</sequence>
<dbReference type="Pfam" id="PF13576">
    <property type="entry name" value="Pentapeptide_3"/>
    <property type="match status" value="1"/>
</dbReference>
<evidence type="ECO:0000256" key="1">
    <source>
        <dbReference type="SAM" id="MobiDB-lite"/>
    </source>
</evidence>
<dbReference type="Proteomes" id="UP000671828">
    <property type="component" value="Chromosome"/>
</dbReference>
<proteinExistence type="predicted"/>
<dbReference type="AlphaFoldDB" id="A0A8T8HSK2"/>
<reference evidence="4" key="2">
    <citation type="submission" date="2021-04" db="EMBL/GenBank/DDBJ databases">
        <title>Saccharothrix algeriensis WGS.</title>
        <authorList>
            <person name="Stuskova K."/>
            <person name="Hakalova E."/>
            <person name="Tebbal A.B."/>
            <person name="Eichmeier A."/>
        </authorList>
    </citation>
    <scope>NUCLEOTIDE SEQUENCE</scope>
    <source>
        <strain evidence="4">NRRL B-24137</strain>
    </source>
</reference>
<dbReference type="RefSeq" id="WP_204843192.1">
    <property type="nucleotide sequence ID" value="NZ_JAFBCL010000001.1"/>
</dbReference>
<protein>
    <submittedName>
        <fullName evidence="4">Pentapeptide repeat-containing protein</fullName>
    </submittedName>
</protein>
<feature type="transmembrane region" description="Helical" evidence="2">
    <location>
        <begin position="38"/>
        <end position="57"/>
    </location>
</feature>
<feature type="region of interest" description="Disordered" evidence="1">
    <location>
        <begin position="141"/>
        <end position="180"/>
    </location>
</feature>
<dbReference type="EMBL" id="CP072788">
    <property type="protein sequence ID" value="QTR01170.1"/>
    <property type="molecule type" value="Genomic_DNA"/>
</dbReference>